<feature type="transmembrane region" description="Helical" evidence="9">
    <location>
        <begin position="456"/>
        <end position="480"/>
    </location>
</feature>
<dbReference type="CDD" id="cd17346">
    <property type="entry name" value="MFS_DtpA_like"/>
    <property type="match status" value="1"/>
</dbReference>
<evidence type="ECO:0000256" key="4">
    <source>
        <dbReference type="ARBA" id="ARBA00022692"/>
    </source>
</evidence>
<sequence>MLNIRKQNPFFLLCFFEYFERFGYYGFSYTSILFFMSSYGFNFTEKQAVVLFGAFAALSYVFNAVGGYIADTILGIKRTMFSGGVLLLLGYAMIAIGAAIAFKELIYIAIACVILGAALFKPAPTNLISRIYTDHSKIDSLYTIFYMSINLGSLSASLLIPILSTRLGYTFTYFICSFGFVLAIANTLLSYSSIKEIDNSVGKAKLEIKTFSYFILGVLATILILSYILKYGYLSTFILWAGAIFIFSIFVSQIFIEKDVMAKKKILVAIVLLFYAVVFFIIYQQKFTTVLLFNVHHVNLHFLGMDVDAQQIPGVLNTLGVVILSPLLALVYTKLKDKDLCLPHKFAMGLFLCGLAYGTMYLACLLNAPTAKISIWWEVLAITVFFSSAELLISALGLALMAKLLPKRIMGFAMGTWFITSAIGIKLGTMIATYVSSSVRYDSKIGFDTQMTISSYYSYQHLFAMISIITIVIAFFAFIIGKKLNNMIQE</sequence>
<accession>A0A1L4BSA0</accession>
<name>A0A1L4BSA0_9GAMM</name>
<evidence type="ECO:0000256" key="8">
    <source>
        <dbReference type="RuleBase" id="RU003755"/>
    </source>
</evidence>
<dbReference type="GO" id="GO:0005886">
    <property type="term" value="C:plasma membrane"/>
    <property type="evidence" value="ECO:0007669"/>
    <property type="project" value="UniProtKB-SubCell"/>
</dbReference>
<dbReference type="GO" id="GO:0006857">
    <property type="term" value="P:oligopeptide transport"/>
    <property type="evidence" value="ECO:0007669"/>
    <property type="project" value="InterPro"/>
</dbReference>
<evidence type="ECO:0000256" key="1">
    <source>
        <dbReference type="ARBA" id="ARBA00004651"/>
    </source>
</evidence>
<feature type="transmembrane region" description="Helical" evidence="9">
    <location>
        <begin position="315"/>
        <end position="335"/>
    </location>
</feature>
<feature type="transmembrane region" description="Helical" evidence="9">
    <location>
        <begin position="47"/>
        <end position="69"/>
    </location>
</feature>
<dbReference type="InterPro" id="IPR050171">
    <property type="entry name" value="MFS_Transporters"/>
</dbReference>
<comment type="similarity">
    <text evidence="8">Belongs to the major facilitator superfamily. Proton-dependent oligopeptide transporter (POT/PTR) (TC 2.A.17) family.</text>
</comment>
<dbReference type="SUPFAM" id="SSF103473">
    <property type="entry name" value="MFS general substrate transporter"/>
    <property type="match status" value="2"/>
</dbReference>
<proteinExistence type="inferred from homology"/>
<dbReference type="RefSeq" id="WP_072712199.1">
    <property type="nucleotide sequence ID" value="NZ_CP016796.1"/>
</dbReference>
<feature type="transmembrane region" description="Helical" evidence="9">
    <location>
        <begin position="81"/>
        <end position="100"/>
    </location>
</feature>
<feature type="transmembrane region" description="Helical" evidence="9">
    <location>
        <begin position="266"/>
        <end position="283"/>
    </location>
</feature>
<feature type="transmembrane region" description="Helical" evidence="9">
    <location>
        <begin position="375"/>
        <end position="400"/>
    </location>
</feature>
<dbReference type="GO" id="GO:1904680">
    <property type="term" value="F:peptide transmembrane transporter activity"/>
    <property type="evidence" value="ECO:0007669"/>
    <property type="project" value="InterPro"/>
</dbReference>
<comment type="subcellular location">
    <subcellularLocation>
        <location evidence="1">Cell membrane</location>
        <topology evidence="1">Multi-pass membrane protein</topology>
    </subcellularLocation>
    <subcellularLocation>
        <location evidence="8">Membrane</location>
        <topology evidence="8">Multi-pass membrane protein</topology>
    </subcellularLocation>
</comment>
<dbReference type="Proteomes" id="UP000184222">
    <property type="component" value="Chromosome"/>
</dbReference>
<dbReference type="InterPro" id="IPR000109">
    <property type="entry name" value="POT_fam"/>
</dbReference>
<dbReference type="OrthoDB" id="9772725at2"/>
<dbReference type="InterPro" id="IPR005279">
    <property type="entry name" value="Dipep/tripep_permease"/>
</dbReference>
<dbReference type="InterPro" id="IPR036259">
    <property type="entry name" value="MFS_trans_sf"/>
</dbReference>
<feature type="transmembrane region" description="Helical" evidence="9">
    <location>
        <begin position="170"/>
        <end position="189"/>
    </location>
</feature>
<dbReference type="Gene3D" id="1.20.1250.20">
    <property type="entry name" value="MFS general substrate transporter like domains"/>
    <property type="match status" value="1"/>
</dbReference>
<dbReference type="AlphaFoldDB" id="A0A1L4BSA0"/>
<evidence type="ECO:0000313" key="11">
    <source>
        <dbReference type="Proteomes" id="UP000184222"/>
    </source>
</evidence>
<keyword evidence="5" id="KW-0571">Peptide transport</keyword>
<feature type="transmembrane region" description="Helical" evidence="9">
    <location>
        <begin position="144"/>
        <end position="164"/>
    </location>
</feature>
<feature type="transmembrane region" description="Helical" evidence="9">
    <location>
        <begin position="210"/>
        <end position="228"/>
    </location>
</feature>
<evidence type="ECO:0000256" key="2">
    <source>
        <dbReference type="ARBA" id="ARBA00022448"/>
    </source>
</evidence>
<dbReference type="PANTHER" id="PTHR23517:SF15">
    <property type="entry name" value="PROTON-DEPENDENT OLIGOPEPTIDE FAMILY TRANSPORT PROTEIN"/>
    <property type="match status" value="1"/>
</dbReference>
<dbReference type="STRING" id="573570.F7310_04815"/>
<keyword evidence="5" id="KW-0653">Protein transport</keyword>
<dbReference type="NCBIfam" id="TIGR00924">
    <property type="entry name" value="yjdL_sub1_fam"/>
    <property type="match status" value="1"/>
</dbReference>
<keyword evidence="6 9" id="KW-1133">Transmembrane helix</keyword>
<gene>
    <name evidence="10" type="ORF">F7310_04815</name>
</gene>
<feature type="transmembrane region" description="Helical" evidence="9">
    <location>
        <begin position="347"/>
        <end position="369"/>
    </location>
</feature>
<keyword evidence="2 8" id="KW-0813">Transport</keyword>
<evidence type="ECO:0000313" key="10">
    <source>
        <dbReference type="EMBL" id="API86722.1"/>
    </source>
</evidence>
<feature type="transmembrane region" description="Helical" evidence="9">
    <location>
        <begin position="234"/>
        <end position="254"/>
    </location>
</feature>
<keyword evidence="4 8" id="KW-0812">Transmembrane</keyword>
<dbReference type="EMBL" id="CP016796">
    <property type="protein sequence ID" value="API86722.1"/>
    <property type="molecule type" value="Genomic_DNA"/>
</dbReference>
<dbReference type="KEGG" id="frx:F7310_04815"/>
<reference evidence="10 11" key="1">
    <citation type="journal article" date="2016" name="Appl. Environ. Microbiol.">
        <title>Whole genome relationships among Francisella bacteria of diverse origin define new species and provide specific regions for detection.</title>
        <authorList>
            <person name="Challacombe J.F."/>
            <person name="Petersen J.M."/>
            <person name="Gallegos-Graves V."/>
            <person name="Hodge D."/>
            <person name="Pillai S."/>
            <person name="Kuske C.R."/>
        </authorList>
    </citation>
    <scope>NUCLEOTIDE SEQUENCE [LARGE SCALE GENOMIC DNA]</scope>
    <source>
        <strain evidence="11">TX07-7310</strain>
    </source>
</reference>
<dbReference type="PANTHER" id="PTHR23517">
    <property type="entry name" value="RESISTANCE PROTEIN MDTM, PUTATIVE-RELATED-RELATED"/>
    <property type="match status" value="1"/>
</dbReference>
<evidence type="ECO:0000256" key="9">
    <source>
        <dbReference type="SAM" id="Phobius"/>
    </source>
</evidence>
<feature type="transmembrane region" description="Helical" evidence="9">
    <location>
        <begin position="106"/>
        <end position="123"/>
    </location>
</feature>
<protein>
    <submittedName>
        <fullName evidence="10">MFS transporter</fullName>
    </submittedName>
</protein>
<dbReference type="Pfam" id="PF00854">
    <property type="entry name" value="PTR2"/>
    <property type="match status" value="1"/>
</dbReference>
<organism evidence="10 11">
    <name type="scientific">Francisella uliginis</name>
    <dbReference type="NCBI Taxonomy" id="573570"/>
    <lineage>
        <taxon>Bacteria</taxon>
        <taxon>Pseudomonadati</taxon>
        <taxon>Pseudomonadota</taxon>
        <taxon>Gammaproteobacteria</taxon>
        <taxon>Thiotrichales</taxon>
        <taxon>Francisellaceae</taxon>
        <taxon>Francisella</taxon>
    </lineage>
</organism>
<dbReference type="PROSITE" id="PS01023">
    <property type="entry name" value="PTR2_2"/>
    <property type="match status" value="1"/>
</dbReference>
<keyword evidence="7 9" id="KW-0472">Membrane</keyword>
<evidence type="ECO:0000256" key="5">
    <source>
        <dbReference type="ARBA" id="ARBA00022856"/>
    </source>
</evidence>
<keyword evidence="3" id="KW-1003">Cell membrane</keyword>
<feature type="transmembrane region" description="Helical" evidence="9">
    <location>
        <begin position="21"/>
        <end position="41"/>
    </location>
</feature>
<dbReference type="InterPro" id="IPR018456">
    <property type="entry name" value="PTR2_symporter_CS"/>
</dbReference>
<evidence type="ECO:0000256" key="3">
    <source>
        <dbReference type="ARBA" id="ARBA00022475"/>
    </source>
</evidence>
<feature type="transmembrane region" description="Helical" evidence="9">
    <location>
        <begin position="412"/>
        <end position="436"/>
    </location>
</feature>
<evidence type="ECO:0000256" key="7">
    <source>
        <dbReference type="ARBA" id="ARBA00023136"/>
    </source>
</evidence>
<keyword evidence="11" id="KW-1185">Reference proteome</keyword>
<evidence type="ECO:0000256" key="6">
    <source>
        <dbReference type="ARBA" id="ARBA00022989"/>
    </source>
</evidence>